<dbReference type="InterPro" id="IPR002052">
    <property type="entry name" value="DNA_methylase_N6_adenine_CS"/>
</dbReference>
<dbReference type="Pfam" id="PF05175">
    <property type="entry name" value="MTS"/>
    <property type="match status" value="1"/>
</dbReference>
<dbReference type="SUPFAM" id="SSF53335">
    <property type="entry name" value="S-adenosyl-L-methionine-dependent methyltransferases"/>
    <property type="match status" value="1"/>
</dbReference>
<reference evidence="6 7" key="1">
    <citation type="submission" date="2023-10" db="EMBL/GenBank/DDBJ databases">
        <title>Comparative genomics analysis reveals potential genetic determinants of host preference in Cryptosporidium xiaoi.</title>
        <authorList>
            <person name="Xiao L."/>
            <person name="Li J."/>
        </authorList>
    </citation>
    <scope>NUCLEOTIDE SEQUENCE [LARGE SCALE GENOMIC DNA]</scope>
    <source>
        <strain evidence="6 7">52996</strain>
    </source>
</reference>
<dbReference type="InterPro" id="IPR007848">
    <property type="entry name" value="Small_mtfrase_dom"/>
</dbReference>
<dbReference type="InterPro" id="IPR029063">
    <property type="entry name" value="SAM-dependent_MTases_sf"/>
</dbReference>
<dbReference type="GO" id="GO:0003676">
    <property type="term" value="F:nucleic acid binding"/>
    <property type="evidence" value="ECO:0007669"/>
    <property type="project" value="InterPro"/>
</dbReference>
<sequence>MTVDLSFTKNNDWEHVYEPSEDTFLMEDTFELDKKCIIESNPNLICEVGCGSGYLTSCLLSILKSENIKMPLPYMIDVNIKALELSERLLKHNHPEVPVEFIRMNLFSSLKKSKPIDYLFKIIIFNPPYVPSANHDLINANISTGIDCSWSGGTNGLFYISYFIFGDLRLISKSDQIVSNNAIFKCHVPIPCIVDVLLPKGICYLLVEERNNPRYILESINKDQRYLDWDVNIISEKKIRFEHLYILKFSRN</sequence>
<proteinExistence type="inferred from homology"/>
<dbReference type="CDD" id="cd02440">
    <property type="entry name" value="AdoMet_MTases"/>
    <property type="match status" value="1"/>
</dbReference>
<dbReference type="PROSITE" id="PS00092">
    <property type="entry name" value="N6_MTASE"/>
    <property type="match status" value="1"/>
</dbReference>
<accession>A0AAV9XYK0</accession>
<name>A0AAV9XYK0_9CRYT</name>
<comment type="caution">
    <text evidence="6">The sequence shown here is derived from an EMBL/GenBank/DDBJ whole genome shotgun (WGS) entry which is preliminary data.</text>
</comment>
<dbReference type="AlphaFoldDB" id="A0AAV9XYK0"/>
<evidence type="ECO:0000313" key="6">
    <source>
        <dbReference type="EMBL" id="KAK6589845.1"/>
    </source>
</evidence>
<dbReference type="InterPro" id="IPR052190">
    <property type="entry name" value="Euk-Arch_PrmC-MTase"/>
</dbReference>
<dbReference type="Proteomes" id="UP001311799">
    <property type="component" value="Unassembled WGS sequence"/>
</dbReference>
<dbReference type="GO" id="GO:0008757">
    <property type="term" value="F:S-adenosylmethionine-dependent methyltransferase activity"/>
    <property type="evidence" value="ECO:0007669"/>
    <property type="project" value="TreeGrafter"/>
</dbReference>
<keyword evidence="7" id="KW-1185">Reference proteome</keyword>
<organism evidence="6 7">
    <name type="scientific">Cryptosporidium xiaoi</name>
    <dbReference type="NCBI Taxonomy" id="659607"/>
    <lineage>
        <taxon>Eukaryota</taxon>
        <taxon>Sar</taxon>
        <taxon>Alveolata</taxon>
        <taxon>Apicomplexa</taxon>
        <taxon>Conoidasida</taxon>
        <taxon>Coccidia</taxon>
        <taxon>Eucoccidiorida</taxon>
        <taxon>Eimeriorina</taxon>
        <taxon>Cryptosporidiidae</taxon>
        <taxon>Cryptosporidium</taxon>
    </lineage>
</organism>
<evidence type="ECO:0000256" key="3">
    <source>
        <dbReference type="ARBA" id="ARBA00022679"/>
    </source>
</evidence>
<dbReference type="PANTHER" id="PTHR45875">
    <property type="entry name" value="METHYLTRANSFERASE N6AMT1"/>
    <property type="match status" value="1"/>
</dbReference>
<evidence type="ECO:0000313" key="7">
    <source>
        <dbReference type="Proteomes" id="UP001311799"/>
    </source>
</evidence>
<evidence type="ECO:0000256" key="4">
    <source>
        <dbReference type="ARBA" id="ARBA00022691"/>
    </source>
</evidence>
<dbReference type="EMBL" id="JAWDEY010000010">
    <property type="protein sequence ID" value="KAK6589845.1"/>
    <property type="molecule type" value="Genomic_DNA"/>
</dbReference>
<evidence type="ECO:0000256" key="2">
    <source>
        <dbReference type="ARBA" id="ARBA00022603"/>
    </source>
</evidence>
<dbReference type="GO" id="GO:0032259">
    <property type="term" value="P:methylation"/>
    <property type="evidence" value="ECO:0007669"/>
    <property type="project" value="UniProtKB-KW"/>
</dbReference>
<keyword evidence="4" id="KW-0949">S-adenosyl-L-methionine</keyword>
<gene>
    <name evidence="6" type="ORF">RS030_192908</name>
</gene>
<protein>
    <submittedName>
        <fullName evidence="6">Ydr140wp-like family archaeal- RNA methylase</fullName>
    </submittedName>
</protein>
<dbReference type="GO" id="GO:0008276">
    <property type="term" value="F:protein methyltransferase activity"/>
    <property type="evidence" value="ECO:0007669"/>
    <property type="project" value="TreeGrafter"/>
</dbReference>
<feature type="domain" description="Methyltransferase small" evidence="5">
    <location>
        <begin position="45"/>
        <end position="134"/>
    </location>
</feature>
<keyword evidence="3" id="KW-0808">Transferase</keyword>
<keyword evidence="2 6" id="KW-0489">Methyltransferase</keyword>
<dbReference type="GO" id="GO:0035657">
    <property type="term" value="C:eRF1 methyltransferase complex"/>
    <property type="evidence" value="ECO:0007669"/>
    <property type="project" value="TreeGrafter"/>
</dbReference>
<comment type="similarity">
    <text evidence="1">Belongs to the eukaryotic/archaeal PrmC-related family.</text>
</comment>
<dbReference type="Gene3D" id="3.40.50.150">
    <property type="entry name" value="Vaccinia Virus protein VP39"/>
    <property type="match status" value="1"/>
</dbReference>
<evidence type="ECO:0000259" key="5">
    <source>
        <dbReference type="Pfam" id="PF05175"/>
    </source>
</evidence>
<dbReference type="PANTHER" id="PTHR45875:SF1">
    <property type="entry name" value="METHYLTRANSFERASE N6AMT1"/>
    <property type="match status" value="1"/>
</dbReference>
<evidence type="ECO:0000256" key="1">
    <source>
        <dbReference type="ARBA" id="ARBA00006149"/>
    </source>
</evidence>